<protein>
    <submittedName>
        <fullName evidence="1">Uncharacterized protein</fullName>
    </submittedName>
</protein>
<organism evidence="1 2">
    <name type="scientific">Fimbriiglobus ruber</name>
    <dbReference type="NCBI Taxonomy" id="1908690"/>
    <lineage>
        <taxon>Bacteria</taxon>
        <taxon>Pseudomonadati</taxon>
        <taxon>Planctomycetota</taxon>
        <taxon>Planctomycetia</taxon>
        <taxon>Gemmatales</taxon>
        <taxon>Gemmataceae</taxon>
        <taxon>Fimbriiglobus</taxon>
    </lineage>
</organism>
<proteinExistence type="predicted"/>
<dbReference type="AlphaFoldDB" id="A0A225DW99"/>
<name>A0A225DW99_9BACT</name>
<sequence length="62" mass="6882">MFAKVGRLRLSADPKFGEIGSIPSFGRKGVNNAGVWVLRRPADYRGAVHDFYGNGVKIIYQQ</sequence>
<keyword evidence="2" id="KW-1185">Reference proteome</keyword>
<evidence type="ECO:0000313" key="2">
    <source>
        <dbReference type="Proteomes" id="UP000214646"/>
    </source>
</evidence>
<reference evidence="2" key="1">
    <citation type="submission" date="2017-06" db="EMBL/GenBank/DDBJ databases">
        <title>Genome analysis of Fimbriiglobus ruber SP5, the first member of the order Planctomycetales with confirmed chitinolytic capability.</title>
        <authorList>
            <person name="Ravin N.V."/>
            <person name="Rakitin A.L."/>
            <person name="Ivanova A.A."/>
            <person name="Beletsky A.V."/>
            <person name="Kulichevskaya I.S."/>
            <person name="Mardanov A.V."/>
            <person name="Dedysh S.N."/>
        </authorList>
    </citation>
    <scope>NUCLEOTIDE SEQUENCE [LARGE SCALE GENOMIC DNA]</scope>
    <source>
        <strain evidence="2">SP5</strain>
    </source>
</reference>
<dbReference type="EMBL" id="NIDE01000004">
    <property type="protein sequence ID" value="OWK43834.1"/>
    <property type="molecule type" value="Genomic_DNA"/>
</dbReference>
<evidence type="ECO:0000313" key="1">
    <source>
        <dbReference type="EMBL" id="OWK43834.1"/>
    </source>
</evidence>
<accession>A0A225DW99</accession>
<comment type="caution">
    <text evidence="1">The sequence shown here is derived from an EMBL/GenBank/DDBJ whole genome shotgun (WGS) entry which is preliminary data.</text>
</comment>
<gene>
    <name evidence="1" type="ORF">FRUB_03433</name>
</gene>
<dbReference type="Proteomes" id="UP000214646">
    <property type="component" value="Unassembled WGS sequence"/>
</dbReference>